<organism evidence="7 8">
    <name type="scientific">Vanilla planifolia</name>
    <name type="common">Vanilla</name>
    <dbReference type="NCBI Taxonomy" id="51239"/>
    <lineage>
        <taxon>Eukaryota</taxon>
        <taxon>Viridiplantae</taxon>
        <taxon>Streptophyta</taxon>
        <taxon>Embryophyta</taxon>
        <taxon>Tracheophyta</taxon>
        <taxon>Spermatophyta</taxon>
        <taxon>Magnoliopsida</taxon>
        <taxon>Liliopsida</taxon>
        <taxon>Asparagales</taxon>
        <taxon>Orchidaceae</taxon>
        <taxon>Vanilloideae</taxon>
        <taxon>Vanilleae</taxon>
        <taxon>Vanilla</taxon>
    </lineage>
</organism>
<dbReference type="InterPro" id="IPR011333">
    <property type="entry name" value="SKP1/BTB/POZ_sf"/>
</dbReference>
<dbReference type="EMBL" id="JADCNM010000012">
    <property type="protein sequence ID" value="KAG0459919.1"/>
    <property type="molecule type" value="Genomic_DNA"/>
</dbReference>
<comment type="caution">
    <text evidence="7">The sequence shown here is derived from an EMBL/GenBank/DDBJ whole genome shotgun (WGS) entry which is preliminary data.</text>
</comment>
<keyword evidence="2" id="KW-0833">Ubl conjugation pathway</keyword>
<evidence type="ECO:0000256" key="3">
    <source>
        <dbReference type="PROSITE-ProRule" id="PRU00982"/>
    </source>
</evidence>
<dbReference type="PANTHER" id="PTHR32370">
    <property type="entry name" value="OS12G0117600 PROTEIN"/>
    <property type="match status" value="1"/>
</dbReference>
<evidence type="ECO:0000313" key="7">
    <source>
        <dbReference type="EMBL" id="KAG0459919.1"/>
    </source>
</evidence>
<dbReference type="AlphaFoldDB" id="A0A835PUE4"/>
<evidence type="ECO:0000256" key="5">
    <source>
        <dbReference type="SAM" id="MobiDB-lite"/>
    </source>
</evidence>
<dbReference type="InterPro" id="IPR043454">
    <property type="entry name" value="NPH3/RPT2-like"/>
</dbReference>
<proteinExistence type="inferred from homology"/>
<reference evidence="7 8" key="1">
    <citation type="journal article" date="2020" name="Nat. Food">
        <title>A phased Vanilla planifolia genome enables genetic improvement of flavour and production.</title>
        <authorList>
            <person name="Hasing T."/>
            <person name="Tang H."/>
            <person name="Brym M."/>
            <person name="Khazi F."/>
            <person name="Huang T."/>
            <person name="Chambers A.H."/>
        </authorList>
    </citation>
    <scope>NUCLEOTIDE SEQUENCE [LARGE SCALE GENOMIC DNA]</scope>
    <source>
        <tissue evidence="7">Leaf</tissue>
    </source>
</reference>
<dbReference type="Gene3D" id="3.30.710.10">
    <property type="entry name" value="Potassium Channel Kv1.1, Chain A"/>
    <property type="match status" value="1"/>
</dbReference>
<comment type="similarity">
    <text evidence="3">Belongs to the NPH3 family.</text>
</comment>
<evidence type="ECO:0000256" key="2">
    <source>
        <dbReference type="ARBA" id="ARBA00022786"/>
    </source>
</evidence>
<dbReference type="Pfam" id="PF03000">
    <property type="entry name" value="NPH3"/>
    <property type="match status" value="1"/>
</dbReference>
<dbReference type="InterPro" id="IPR027356">
    <property type="entry name" value="NPH3_dom"/>
</dbReference>
<keyword evidence="4" id="KW-0175">Coiled coil</keyword>
<dbReference type="UniPathway" id="UPA00143"/>
<dbReference type="GO" id="GO:0016567">
    <property type="term" value="P:protein ubiquitination"/>
    <property type="evidence" value="ECO:0007669"/>
    <property type="project" value="UniProtKB-UniPathway"/>
</dbReference>
<dbReference type="SUPFAM" id="SSF54695">
    <property type="entry name" value="POZ domain"/>
    <property type="match status" value="1"/>
</dbReference>
<comment type="pathway">
    <text evidence="1">Protein modification; protein ubiquitination.</text>
</comment>
<protein>
    <recommendedName>
        <fullName evidence="6">NPH3 domain-containing protein</fullName>
    </recommendedName>
</protein>
<evidence type="ECO:0000259" key="6">
    <source>
        <dbReference type="PROSITE" id="PS51649"/>
    </source>
</evidence>
<sequence>MKFMKLGSRPDTFFTAEATRSVPSEVSTDIKIQVQNSSYQLHKFPLLSKCGRLQSLCSGTNDSAVELHDIPGGAEIFELCAKFCYGIAITVSSFNFVPLRCAAEYLHMTDAIDRGNLCGKLDSFFKSCILRRWKDTLLTLQSTRQYHSLCEELRITQRCVEALASAVVADPVRPARLASKGWWAEDLANLGIDHYWRIMLAIKSGVVLSGKIIGDALQIYASRWLPILEQSPAADGDLKQRLLLEKIVSLLPSEKGSVPCSFLMKLIRAANIIDASYASKMELARRAGVQLEEATVNDLLIPSLPCEDKKRTLYDVDVVMTILEEFMIQSASPPTSPLRERYGSELPRRSRSAENIDFELQEHGRRSSSASHSAKLRVAKLIDLYLQEIASDPALPIENVLFLGEAVPDFARMNHDDLYRVIDTYLRAHPGLDKNERKRLCSIVDCKKLSVETCMHAAQNDQLPLRMVVQVLFFEQARAAMAGGQVAELPSNIKELLAKTEKGGGMKDEWIETAAMKCPSTKLATLRMKLAEYEDDVEDEAMRREGLTRSSSSRLRALCSIPSKPKRILSKFWSMNRSVSEKQRCL</sequence>
<feature type="region of interest" description="Disordered" evidence="5">
    <location>
        <begin position="332"/>
        <end position="355"/>
    </location>
</feature>
<feature type="compositionally biased region" description="Basic and acidic residues" evidence="5">
    <location>
        <begin position="338"/>
        <end position="355"/>
    </location>
</feature>
<dbReference type="OrthoDB" id="624345at2759"/>
<feature type="coiled-coil region" evidence="4">
    <location>
        <begin position="523"/>
        <end position="550"/>
    </location>
</feature>
<gene>
    <name evidence="7" type="ORF">HPP92_023047</name>
</gene>
<accession>A0A835PUE4</accession>
<evidence type="ECO:0000256" key="4">
    <source>
        <dbReference type="SAM" id="Coils"/>
    </source>
</evidence>
<evidence type="ECO:0000313" key="8">
    <source>
        <dbReference type="Proteomes" id="UP000639772"/>
    </source>
</evidence>
<dbReference type="Proteomes" id="UP000639772">
    <property type="component" value="Chromosome 12"/>
</dbReference>
<name>A0A835PUE4_VANPL</name>
<feature type="domain" description="NPH3" evidence="6">
    <location>
        <begin position="181"/>
        <end position="478"/>
    </location>
</feature>
<evidence type="ECO:0000256" key="1">
    <source>
        <dbReference type="ARBA" id="ARBA00004906"/>
    </source>
</evidence>
<dbReference type="PROSITE" id="PS51649">
    <property type="entry name" value="NPH3"/>
    <property type="match status" value="1"/>
</dbReference>